<evidence type="ECO:0000256" key="2">
    <source>
        <dbReference type="SAM" id="Phobius"/>
    </source>
</evidence>
<keyword evidence="2" id="KW-1133">Transmembrane helix</keyword>
<dbReference type="AlphaFoldDB" id="A0A1W1HD01"/>
<dbReference type="InterPro" id="IPR012902">
    <property type="entry name" value="N_methyl_site"/>
</dbReference>
<dbReference type="Pfam" id="PF07963">
    <property type="entry name" value="N_methyl"/>
    <property type="match status" value="1"/>
</dbReference>
<evidence type="ECO:0000313" key="4">
    <source>
        <dbReference type="Proteomes" id="UP000191931"/>
    </source>
</evidence>
<dbReference type="Proteomes" id="UP000191931">
    <property type="component" value="Unassembled WGS sequence"/>
</dbReference>
<reference evidence="3 4" key="1">
    <citation type="submission" date="2017-03" db="EMBL/GenBank/DDBJ databases">
        <authorList>
            <person name="Afonso C.L."/>
            <person name="Miller P.J."/>
            <person name="Scott M.A."/>
            <person name="Spackman E."/>
            <person name="Goraichik I."/>
            <person name="Dimitrov K.M."/>
            <person name="Suarez D.L."/>
            <person name="Swayne D.E."/>
        </authorList>
    </citation>
    <scope>NUCLEOTIDE SEQUENCE [LARGE SCALE GENOMIC DNA]</scope>
    <source>
        <strain evidence="3">PRJEB14757</strain>
    </source>
</reference>
<evidence type="ECO:0000313" key="3">
    <source>
        <dbReference type="EMBL" id="SLM30377.1"/>
    </source>
</evidence>
<dbReference type="RefSeq" id="WP_186441674.1">
    <property type="nucleotide sequence ID" value="NZ_LT828560.1"/>
</dbReference>
<sequence>MKNKLPLVSSISASSYESQISFYGKRTLQDNSSKRLMRESSGKRLMRESSGKCLMRESSGFTLIEVIVAMVLVSMVTLIMAVSLRITMQAWERGVDEGEKTQIKLVLPALMERQLRFLVTSFSFSGYLSAASGGVKESLEFVKKDNIFSFYTLYSPQGTPSGGLMRVVYIYDPDGKRLEIYENIISSVEDIEQSDSLAKSGSLKSGSAGSKKKSSGTGKDHEMETLSVITDVERFNVLFTSPPDSRERGLSLSASASSSASASNASYTSGSSAFAKIDKESFQETWDDPTIVPEFVKLQFAQTQKDLNNDTFWLFRTGGEIL</sequence>
<evidence type="ECO:0000256" key="1">
    <source>
        <dbReference type="SAM" id="MobiDB-lite"/>
    </source>
</evidence>
<dbReference type="PROSITE" id="PS00409">
    <property type="entry name" value="PROKAR_NTER_METHYL"/>
    <property type="match status" value="1"/>
</dbReference>
<feature type="transmembrane region" description="Helical" evidence="2">
    <location>
        <begin position="61"/>
        <end position="84"/>
    </location>
</feature>
<dbReference type="EMBL" id="FWEV01000136">
    <property type="protein sequence ID" value="SLM30377.1"/>
    <property type="molecule type" value="Genomic_DNA"/>
</dbReference>
<gene>
    <name evidence="3" type="ORF">MTBBW1_2200031</name>
</gene>
<feature type="region of interest" description="Disordered" evidence="1">
    <location>
        <begin position="199"/>
        <end position="223"/>
    </location>
</feature>
<keyword evidence="2" id="KW-0812">Transmembrane</keyword>
<accession>A0A1W1HD01</accession>
<name>A0A1W1HD01_9BACT</name>
<dbReference type="STRING" id="1246637.MTBBW1_2200031"/>
<evidence type="ECO:0008006" key="5">
    <source>
        <dbReference type="Google" id="ProtNLM"/>
    </source>
</evidence>
<organism evidence="3 4">
    <name type="scientific">Desulfamplus magnetovallimortis</name>
    <dbReference type="NCBI Taxonomy" id="1246637"/>
    <lineage>
        <taxon>Bacteria</taxon>
        <taxon>Pseudomonadati</taxon>
        <taxon>Thermodesulfobacteriota</taxon>
        <taxon>Desulfobacteria</taxon>
        <taxon>Desulfobacterales</taxon>
        <taxon>Desulfobacteraceae</taxon>
        <taxon>Desulfamplus</taxon>
    </lineage>
</organism>
<keyword evidence="4" id="KW-1185">Reference proteome</keyword>
<dbReference type="NCBIfam" id="TIGR02532">
    <property type="entry name" value="IV_pilin_GFxxxE"/>
    <property type="match status" value="1"/>
</dbReference>
<keyword evidence="2" id="KW-0472">Membrane</keyword>
<feature type="compositionally biased region" description="Low complexity" evidence="1">
    <location>
        <begin position="199"/>
        <end position="209"/>
    </location>
</feature>
<protein>
    <recommendedName>
        <fullName evidence="5">Prepilin-type N-terminal cleavage/methylation domain-containing protein</fullName>
    </recommendedName>
</protein>
<proteinExistence type="predicted"/>